<dbReference type="InterPro" id="IPR011990">
    <property type="entry name" value="TPR-like_helical_dom_sf"/>
</dbReference>
<dbReference type="SUPFAM" id="SSF48452">
    <property type="entry name" value="TPR-like"/>
    <property type="match status" value="1"/>
</dbReference>
<proteinExistence type="predicted"/>
<dbReference type="EMBL" id="CP089982">
    <property type="protein sequence ID" value="WXA96456.1"/>
    <property type="molecule type" value="Genomic_DNA"/>
</dbReference>
<dbReference type="Gene3D" id="1.25.40.10">
    <property type="entry name" value="Tetratricopeptide repeat domain"/>
    <property type="match status" value="1"/>
</dbReference>
<feature type="transmembrane region" description="Helical" evidence="1">
    <location>
        <begin position="38"/>
        <end position="60"/>
    </location>
</feature>
<name>A0ABZ2KJD1_9BACT</name>
<keyword evidence="1" id="KW-0472">Membrane</keyword>
<feature type="transmembrane region" description="Helical" evidence="1">
    <location>
        <begin position="12"/>
        <end position="32"/>
    </location>
</feature>
<evidence type="ECO:0000313" key="3">
    <source>
        <dbReference type="Proteomes" id="UP001379533"/>
    </source>
</evidence>
<dbReference type="RefSeq" id="WP_394847072.1">
    <property type="nucleotide sequence ID" value="NZ_CP089982.1"/>
</dbReference>
<protein>
    <submittedName>
        <fullName evidence="2">Uncharacterized protein</fullName>
    </submittedName>
</protein>
<reference evidence="2 3" key="1">
    <citation type="submission" date="2021-12" db="EMBL/GenBank/DDBJ databases">
        <title>Discovery of the Pendulisporaceae a myxobacterial family with distinct sporulation behavior and unique specialized metabolism.</title>
        <authorList>
            <person name="Garcia R."/>
            <person name="Popoff A."/>
            <person name="Bader C.D."/>
            <person name="Loehr J."/>
            <person name="Walesch S."/>
            <person name="Walt C."/>
            <person name="Boldt J."/>
            <person name="Bunk B."/>
            <person name="Haeckl F.J.F.P.J."/>
            <person name="Gunesch A.P."/>
            <person name="Birkelbach J."/>
            <person name="Nuebel U."/>
            <person name="Pietschmann T."/>
            <person name="Bach T."/>
            <person name="Mueller R."/>
        </authorList>
    </citation>
    <scope>NUCLEOTIDE SEQUENCE [LARGE SCALE GENOMIC DNA]</scope>
    <source>
        <strain evidence="2 3">MSr12523</strain>
    </source>
</reference>
<keyword evidence="1" id="KW-1133">Transmembrane helix</keyword>
<evidence type="ECO:0000313" key="2">
    <source>
        <dbReference type="EMBL" id="WXA96456.1"/>
    </source>
</evidence>
<dbReference type="Proteomes" id="UP001379533">
    <property type="component" value="Chromosome"/>
</dbReference>
<accession>A0ABZ2KJD1</accession>
<evidence type="ECO:0000256" key="1">
    <source>
        <dbReference type="SAM" id="Phobius"/>
    </source>
</evidence>
<sequence>MSRSNILRWVSVATLAAFSVLDLALIGAALAYPFLTFMFVALLAVRGALSALGSVVHLLGAPQQVSSAKVPFLLFATLMHFFVPVVGFVGMSAVLRLGLGAQRVEEAPAWTSFSFEGEALPKRTSPKQRSITPAALEDLLRSQRTTPDKRFQTVLQIRHLPQKQGIALLKLALKDTSDEVRLFAFSRLERFRNDLEMQSRELTEKLTITDGPGKPLLHLRLAEAYWEIAYLGLAEGAVLTHALKNAQDHATAACKLRPGSAPAEFLSGRIALLQKDYGDAFGAFERAVHAGYTRLKALPYMAECAFHQQRYDDVRTMLHEVEASGREAAQFQSVVEFWR</sequence>
<gene>
    <name evidence="2" type="ORF">LZC95_06335</name>
</gene>
<keyword evidence="3" id="KW-1185">Reference proteome</keyword>
<keyword evidence="1" id="KW-0812">Transmembrane</keyword>
<organism evidence="2 3">
    <name type="scientific">Pendulispora brunnea</name>
    <dbReference type="NCBI Taxonomy" id="2905690"/>
    <lineage>
        <taxon>Bacteria</taxon>
        <taxon>Pseudomonadati</taxon>
        <taxon>Myxococcota</taxon>
        <taxon>Myxococcia</taxon>
        <taxon>Myxococcales</taxon>
        <taxon>Sorangiineae</taxon>
        <taxon>Pendulisporaceae</taxon>
        <taxon>Pendulispora</taxon>
    </lineage>
</organism>
<feature type="transmembrane region" description="Helical" evidence="1">
    <location>
        <begin position="72"/>
        <end position="95"/>
    </location>
</feature>